<dbReference type="InterPro" id="IPR001466">
    <property type="entry name" value="Beta-lactam-related"/>
</dbReference>
<dbReference type="PANTHER" id="PTHR22935:SF97">
    <property type="entry name" value="BETA-LACTAMASE-RELATED DOMAIN-CONTAINING PROTEIN"/>
    <property type="match status" value="1"/>
</dbReference>
<gene>
    <name evidence="4" type="ORF">EJ05DRAFT_443325</name>
</gene>
<dbReference type="SUPFAM" id="SSF56601">
    <property type="entry name" value="beta-lactamase/transpeptidase-like"/>
    <property type="match status" value="1"/>
</dbReference>
<evidence type="ECO:0000313" key="4">
    <source>
        <dbReference type="EMBL" id="KAF2754506.1"/>
    </source>
</evidence>
<feature type="signal peptide" evidence="1">
    <location>
        <begin position="1"/>
        <end position="17"/>
    </location>
</feature>
<dbReference type="GeneID" id="54483132"/>
<dbReference type="EMBL" id="ML996580">
    <property type="protein sequence ID" value="KAF2754506.1"/>
    <property type="molecule type" value="Genomic_DNA"/>
</dbReference>
<keyword evidence="5" id="KW-1185">Reference proteome</keyword>
<accession>A0A6A6VXH3</accession>
<dbReference type="Pfam" id="PF26335">
    <property type="entry name" value="ARB_00930_C"/>
    <property type="match status" value="1"/>
</dbReference>
<feature type="chain" id="PRO_5025415057" evidence="1">
    <location>
        <begin position="18"/>
        <end position="583"/>
    </location>
</feature>
<dbReference type="AlphaFoldDB" id="A0A6A6VXH3"/>
<dbReference type="OrthoDB" id="10250282at2759"/>
<dbReference type="InterPro" id="IPR051478">
    <property type="entry name" value="Beta-lactamase-like_AB/R"/>
</dbReference>
<keyword evidence="1" id="KW-0732">Signal</keyword>
<dbReference type="RefSeq" id="XP_033596957.1">
    <property type="nucleotide sequence ID" value="XM_033742078.1"/>
</dbReference>
<organism evidence="4 5">
    <name type="scientific">Pseudovirgaria hyperparasitica</name>
    <dbReference type="NCBI Taxonomy" id="470096"/>
    <lineage>
        <taxon>Eukaryota</taxon>
        <taxon>Fungi</taxon>
        <taxon>Dikarya</taxon>
        <taxon>Ascomycota</taxon>
        <taxon>Pezizomycotina</taxon>
        <taxon>Dothideomycetes</taxon>
        <taxon>Dothideomycetes incertae sedis</taxon>
        <taxon>Acrospermales</taxon>
        <taxon>Acrospermaceae</taxon>
        <taxon>Pseudovirgaria</taxon>
    </lineage>
</organism>
<proteinExistence type="predicted"/>
<name>A0A6A6VXH3_9PEZI</name>
<evidence type="ECO:0000256" key="1">
    <source>
        <dbReference type="SAM" id="SignalP"/>
    </source>
</evidence>
<dbReference type="PANTHER" id="PTHR22935">
    <property type="entry name" value="PENICILLIN-BINDING PROTEIN"/>
    <property type="match status" value="1"/>
</dbReference>
<dbReference type="InterPro" id="IPR012338">
    <property type="entry name" value="Beta-lactam/transpept-like"/>
</dbReference>
<evidence type="ECO:0000313" key="5">
    <source>
        <dbReference type="Proteomes" id="UP000799437"/>
    </source>
</evidence>
<protein>
    <submittedName>
        <fullName evidence="4">Beta-lactamase/transpeptidase-like protein</fullName>
    </submittedName>
</protein>
<dbReference type="Gene3D" id="3.40.710.10">
    <property type="entry name" value="DD-peptidase/beta-lactamase superfamily"/>
    <property type="match status" value="1"/>
</dbReference>
<dbReference type="Proteomes" id="UP000799437">
    <property type="component" value="Unassembled WGS sequence"/>
</dbReference>
<sequence length="583" mass="63155">MYYSAVIVSSFVVLTTATYLPTEECPILGPTFPSNFDITNASAFQDAVSSFPSLVEELFSSGVIDPNTSTFIADVFSTHSNGSIYTYIHRSPALDEALTAGTLDDRTVFRIGSVSKMMTVYSLLVQTGGLEVFNDPVTKWLPELVGNRGGALEKIVWEDVTVGALASQMGGTGSFPFESFCLDAPDQQCTDAEYFASLRDHKRPVFAPFHTSLYSDNGFGILGRVLERMTGMKYNDAIQHVLGGQLNLGSFTSFAPGGDGLNAFKLPGNGTVSSWGMDPQTQAPYVFSPLSHMHYLTSSSSGGVYTSTADLRTIGLSILNSRLLSPADTREWMKPRAHTSTLVFSNGAPWEIYRLALPVTPNSSRTRISDLYTKLGGNNGYTTVFALSPDHGIGYSILIGGPSASTDRFPLRDLVGETFITAAEHAGVEHGAKSIAGTYVSQNSSGTNLTFTVDADRPGLGLQHLYFEGVESRASLIQIGLEDEIPQENLTVRLYPMGLRSPGPSNSTFGPRTEYLAFRAAPQITPINPRTSSEGGVGMFDNSCFVTWSSVDFNVPDEFVLEFLAGRVQRVYNPLAQIWMSRV</sequence>
<evidence type="ECO:0000259" key="2">
    <source>
        <dbReference type="Pfam" id="PF00144"/>
    </source>
</evidence>
<feature type="domain" description="Beta-lactamase-related" evidence="2">
    <location>
        <begin position="102"/>
        <end position="405"/>
    </location>
</feature>
<dbReference type="InterPro" id="IPR058664">
    <property type="entry name" value="ARB_00930-like_C"/>
</dbReference>
<reference evidence="4" key="1">
    <citation type="journal article" date="2020" name="Stud. Mycol.">
        <title>101 Dothideomycetes genomes: a test case for predicting lifestyles and emergence of pathogens.</title>
        <authorList>
            <person name="Haridas S."/>
            <person name="Albert R."/>
            <person name="Binder M."/>
            <person name="Bloem J."/>
            <person name="Labutti K."/>
            <person name="Salamov A."/>
            <person name="Andreopoulos B."/>
            <person name="Baker S."/>
            <person name="Barry K."/>
            <person name="Bills G."/>
            <person name="Bluhm B."/>
            <person name="Cannon C."/>
            <person name="Castanera R."/>
            <person name="Culley D."/>
            <person name="Daum C."/>
            <person name="Ezra D."/>
            <person name="Gonzalez J."/>
            <person name="Henrissat B."/>
            <person name="Kuo A."/>
            <person name="Liang C."/>
            <person name="Lipzen A."/>
            <person name="Lutzoni F."/>
            <person name="Magnuson J."/>
            <person name="Mondo S."/>
            <person name="Nolan M."/>
            <person name="Ohm R."/>
            <person name="Pangilinan J."/>
            <person name="Park H.-J."/>
            <person name="Ramirez L."/>
            <person name="Alfaro M."/>
            <person name="Sun H."/>
            <person name="Tritt A."/>
            <person name="Yoshinaga Y."/>
            <person name="Zwiers L.-H."/>
            <person name="Turgeon B."/>
            <person name="Goodwin S."/>
            <person name="Spatafora J."/>
            <person name="Crous P."/>
            <person name="Grigoriev I."/>
        </authorList>
    </citation>
    <scope>NUCLEOTIDE SEQUENCE</scope>
    <source>
        <strain evidence="4">CBS 121739</strain>
    </source>
</reference>
<feature type="domain" description="Beta-lactamase-like ARB-00930-like C-terminal" evidence="3">
    <location>
        <begin position="432"/>
        <end position="582"/>
    </location>
</feature>
<evidence type="ECO:0000259" key="3">
    <source>
        <dbReference type="Pfam" id="PF26335"/>
    </source>
</evidence>
<dbReference type="Pfam" id="PF00144">
    <property type="entry name" value="Beta-lactamase"/>
    <property type="match status" value="1"/>
</dbReference>